<keyword evidence="2" id="KW-1185">Reference proteome</keyword>
<sequence>WCNRYKARDKGTILKVDTLVLRMWALFDRRFV</sequence>
<evidence type="ECO:0000313" key="2">
    <source>
        <dbReference type="Proteomes" id="UP000237105"/>
    </source>
</evidence>
<reference evidence="2" key="1">
    <citation type="submission" date="2016-06" db="EMBL/GenBank/DDBJ databases">
        <title>Parallel loss of symbiosis genes in relatives of nitrogen-fixing non-legume Parasponia.</title>
        <authorList>
            <person name="Van Velzen R."/>
            <person name="Holmer R."/>
            <person name="Bu F."/>
            <person name="Rutten L."/>
            <person name="Van Zeijl A."/>
            <person name="Liu W."/>
            <person name="Santuari L."/>
            <person name="Cao Q."/>
            <person name="Sharma T."/>
            <person name="Shen D."/>
            <person name="Roswanjaya Y."/>
            <person name="Wardhani T."/>
            <person name="Kalhor M.S."/>
            <person name="Jansen J."/>
            <person name="Van den Hoogen J."/>
            <person name="Gungor B."/>
            <person name="Hartog M."/>
            <person name="Hontelez J."/>
            <person name="Verver J."/>
            <person name="Yang W.-C."/>
            <person name="Schijlen E."/>
            <person name="Repin R."/>
            <person name="Schilthuizen M."/>
            <person name="Schranz E."/>
            <person name="Heidstra R."/>
            <person name="Miyata K."/>
            <person name="Fedorova E."/>
            <person name="Kohlen W."/>
            <person name="Bisseling T."/>
            <person name="Smit S."/>
            <person name="Geurts R."/>
        </authorList>
    </citation>
    <scope>NUCLEOTIDE SEQUENCE [LARGE SCALE GENOMIC DNA]</scope>
    <source>
        <strain evidence="2">cv. WU1-14</strain>
    </source>
</reference>
<gene>
    <name evidence="1" type="ORF">PanWU01x14_338640</name>
</gene>
<feature type="non-terminal residue" evidence="1">
    <location>
        <position position="1"/>
    </location>
</feature>
<protein>
    <submittedName>
        <fullName evidence="1">Uncharacterized protein</fullName>
    </submittedName>
</protein>
<accession>A0A2P5AF42</accession>
<organism evidence="1 2">
    <name type="scientific">Parasponia andersonii</name>
    <name type="common">Sponia andersonii</name>
    <dbReference type="NCBI Taxonomy" id="3476"/>
    <lineage>
        <taxon>Eukaryota</taxon>
        <taxon>Viridiplantae</taxon>
        <taxon>Streptophyta</taxon>
        <taxon>Embryophyta</taxon>
        <taxon>Tracheophyta</taxon>
        <taxon>Spermatophyta</taxon>
        <taxon>Magnoliopsida</taxon>
        <taxon>eudicotyledons</taxon>
        <taxon>Gunneridae</taxon>
        <taxon>Pentapetalae</taxon>
        <taxon>rosids</taxon>
        <taxon>fabids</taxon>
        <taxon>Rosales</taxon>
        <taxon>Cannabaceae</taxon>
        <taxon>Parasponia</taxon>
    </lineage>
</organism>
<comment type="caution">
    <text evidence="1">The sequence shown here is derived from an EMBL/GenBank/DDBJ whole genome shotgun (WGS) entry which is preliminary data.</text>
</comment>
<name>A0A2P5AF42_PARAD</name>
<dbReference type="AlphaFoldDB" id="A0A2P5AF42"/>
<dbReference type="EMBL" id="JXTB01000625">
    <property type="protein sequence ID" value="PON35156.1"/>
    <property type="molecule type" value="Genomic_DNA"/>
</dbReference>
<evidence type="ECO:0000313" key="1">
    <source>
        <dbReference type="EMBL" id="PON35156.1"/>
    </source>
</evidence>
<proteinExistence type="predicted"/>
<dbReference type="Proteomes" id="UP000237105">
    <property type="component" value="Unassembled WGS sequence"/>
</dbReference>